<accession>A0A5C5VMG6</accession>
<evidence type="ECO:0000313" key="4">
    <source>
        <dbReference type="Proteomes" id="UP000318878"/>
    </source>
</evidence>
<keyword evidence="4" id="KW-1185">Reference proteome</keyword>
<evidence type="ECO:0000259" key="2">
    <source>
        <dbReference type="Pfam" id="PF07596"/>
    </source>
</evidence>
<dbReference type="SUPFAM" id="SSF54523">
    <property type="entry name" value="Pili subunits"/>
    <property type="match status" value="1"/>
</dbReference>
<dbReference type="Gene3D" id="3.30.700.10">
    <property type="entry name" value="Glycoprotein, Type 4 Pilin"/>
    <property type="match status" value="1"/>
</dbReference>
<dbReference type="NCBIfam" id="TIGR02532">
    <property type="entry name" value="IV_pilin_GFxxxE"/>
    <property type="match status" value="1"/>
</dbReference>
<keyword evidence="1" id="KW-0812">Transmembrane</keyword>
<comment type="caution">
    <text evidence="3">The sequence shown here is derived from an EMBL/GenBank/DDBJ whole genome shotgun (WGS) entry which is preliminary data.</text>
</comment>
<dbReference type="InterPro" id="IPR027558">
    <property type="entry name" value="Pre_pil_HX9DG_C"/>
</dbReference>
<dbReference type="InterPro" id="IPR012902">
    <property type="entry name" value="N_methyl_site"/>
</dbReference>
<name>A0A5C5VMG6_9BACT</name>
<organism evidence="3 4">
    <name type="scientific">Blastopirellula retiformator</name>
    <dbReference type="NCBI Taxonomy" id="2527970"/>
    <lineage>
        <taxon>Bacteria</taxon>
        <taxon>Pseudomonadati</taxon>
        <taxon>Planctomycetota</taxon>
        <taxon>Planctomycetia</taxon>
        <taxon>Pirellulales</taxon>
        <taxon>Pirellulaceae</taxon>
        <taxon>Blastopirellula</taxon>
    </lineage>
</organism>
<evidence type="ECO:0000256" key="1">
    <source>
        <dbReference type="SAM" id="Phobius"/>
    </source>
</evidence>
<dbReference type="InterPro" id="IPR011453">
    <property type="entry name" value="DUF1559"/>
</dbReference>
<evidence type="ECO:0000313" key="3">
    <source>
        <dbReference type="EMBL" id="TWT39247.1"/>
    </source>
</evidence>
<dbReference type="EMBL" id="SJPF01000001">
    <property type="protein sequence ID" value="TWT39247.1"/>
    <property type="molecule type" value="Genomic_DNA"/>
</dbReference>
<keyword evidence="1" id="KW-1133">Transmembrane helix</keyword>
<dbReference type="InterPro" id="IPR045584">
    <property type="entry name" value="Pilin-like"/>
</dbReference>
<dbReference type="RefSeq" id="WP_146429432.1">
    <property type="nucleotide sequence ID" value="NZ_SJPF01000001.1"/>
</dbReference>
<dbReference type="AlphaFoldDB" id="A0A5C5VMG6"/>
<sequence length="332" mass="35649">MTFRTRTAFTLVELLVVIAIIGVLIALLLPAVQQAREAARRMQCSNNLKQIGLAVHNYHDTFNTLPPGGLWAYDVAWAFSDTNPAPGPNPQRGSILVHLLPFIEQGPLFDKIDFTSATTIQNQWADSPANTKRVRDVIIQAYVCPSDTSGGVTSNNYGAHNYSGNYGPSSINAAGNPNCPCGQGAALNGFRNDTQHNESNPAGPFSRRGNRYVGNFAQTTDGLSNTIYFGEVRPECSNHANAGWAGANNGNGLAGTLTPINTDTCHTQAEAPGGDTCYAMCNWNLEFGFKSLHPGGAQFLKGDGSVSFLAETINHNTYQRLGQRDDGLVIDL</sequence>
<keyword evidence="1" id="KW-0472">Membrane</keyword>
<protein>
    <recommendedName>
        <fullName evidence="2">DUF1559 domain-containing protein</fullName>
    </recommendedName>
</protein>
<dbReference type="Pfam" id="PF07596">
    <property type="entry name" value="SBP_bac_10"/>
    <property type="match status" value="1"/>
</dbReference>
<dbReference type="PANTHER" id="PTHR30093">
    <property type="entry name" value="GENERAL SECRETION PATHWAY PROTEIN G"/>
    <property type="match status" value="1"/>
</dbReference>
<gene>
    <name evidence="3" type="ORF">Enr8_09440</name>
</gene>
<dbReference type="Pfam" id="PF07963">
    <property type="entry name" value="N_methyl"/>
    <property type="match status" value="1"/>
</dbReference>
<feature type="transmembrane region" description="Helical" evidence="1">
    <location>
        <begin position="12"/>
        <end position="32"/>
    </location>
</feature>
<proteinExistence type="predicted"/>
<dbReference type="Proteomes" id="UP000318878">
    <property type="component" value="Unassembled WGS sequence"/>
</dbReference>
<feature type="domain" description="DUF1559" evidence="2">
    <location>
        <begin position="33"/>
        <end position="314"/>
    </location>
</feature>
<reference evidence="3 4" key="1">
    <citation type="submission" date="2019-02" db="EMBL/GenBank/DDBJ databases">
        <title>Deep-cultivation of Planctomycetes and their phenomic and genomic characterization uncovers novel biology.</title>
        <authorList>
            <person name="Wiegand S."/>
            <person name="Jogler M."/>
            <person name="Boedeker C."/>
            <person name="Pinto D."/>
            <person name="Vollmers J."/>
            <person name="Rivas-Marin E."/>
            <person name="Kohn T."/>
            <person name="Peeters S.H."/>
            <person name="Heuer A."/>
            <person name="Rast P."/>
            <person name="Oberbeckmann S."/>
            <person name="Bunk B."/>
            <person name="Jeske O."/>
            <person name="Meyerdierks A."/>
            <person name="Storesund J.E."/>
            <person name="Kallscheuer N."/>
            <person name="Luecker S."/>
            <person name="Lage O.M."/>
            <person name="Pohl T."/>
            <person name="Merkel B.J."/>
            <person name="Hornburger P."/>
            <person name="Mueller R.-W."/>
            <person name="Bruemmer F."/>
            <person name="Labrenz M."/>
            <person name="Spormann A.M."/>
            <person name="Op Den Camp H."/>
            <person name="Overmann J."/>
            <person name="Amann R."/>
            <person name="Jetten M.S.M."/>
            <person name="Mascher T."/>
            <person name="Medema M.H."/>
            <person name="Devos D.P."/>
            <person name="Kaster A.-K."/>
            <person name="Ovreas L."/>
            <person name="Rohde M."/>
            <person name="Galperin M.Y."/>
            <person name="Jogler C."/>
        </authorList>
    </citation>
    <scope>NUCLEOTIDE SEQUENCE [LARGE SCALE GENOMIC DNA]</scope>
    <source>
        <strain evidence="3 4">Enr8</strain>
    </source>
</reference>
<dbReference type="PANTHER" id="PTHR30093:SF2">
    <property type="entry name" value="TYPE II SECRETION SYSTEM PROTEIN H"/>
    <property type="match status" value="1"/>
</dbReference>
<dbReference type="NCBIfam" id="TIGR04294">
    <property type="entry name" value="pre_pil_HX9DG"/>
    <property type="match status" value="1"/>
</dbReference>
<dbReference type="OrthoDB" id="255922at2"/>